<evidence type="ECO:0000313" key="2">
    <source>
        <dbReference type="Proteomes" id="UP001190700"/>
    </source>
</evidence>
<dbReference type="PANTHER" id="PTHR46880:SF5">
    <property type="entry name" value="DUF4371 DOMAIN-CONTAINING PROTEIN"/>
    <property type="match status" value="1"/>
</dbReference>
<dbReference type="AlphaFoldDB" id="A0AAE0EYS5"/>
<protein>
    <recommendedName>
        <fullName evidence="3">DUF4371 domain-containing protein</fullName>
    </recommendedName>
</protein>
<sequence length="249" mass="27279">MIPLYKDMKEGEQEALLNVTKAMYWVASEDIAVLKYPSLSRTLLPSLSPSISMPIENEKTKDANYANRSAAGELIEAITSCLDEHLTALLHNSPVLSWQCDETADIAKKKQLIIYVTCLEDGVTAVSAFMTLVNVECCDAITILNAIKSEFAKRGVDPSKITANGSDGASVFTGIKSGVYTKWKELVNPHSISQHCNCHKFALGTKNANEEVPYYKEYEGYVSSTYGIVARSAKRAGELNKLQIATGEK</sequence>
<reference evidence="1 2" key="1">
    <citation type="journal article" date="2015" name="Genome Biol. Evol.">
        <title>Comparative Genomics of a Bacterivorous Green Alga Reveals Evolutionary Causalities and Consequences of Phago-Mixotrophic Mode of Nutrition.</title>
        <authorList>
            <person name="Burns J.A."/>
            <person name="Paasch A."/>
            <person name="Narechania A."/>
            <person name="Kim E."/>
        </authorList>
    </citation>
    <scope>NUCLEOTIDE SEQUENCE [LARGE SCALE GENOMIC DNA]</scope>
    <source>
        <strain evidence="1 2">PLY_AMNH</strain>
    </source>
</reference>
<dbReference type="EMBL" id="LGRX02030318">
    <property type="protein sequence ID" value="KAK3245751.1"/>
    <property type="molecule type" value="Genomic_DNA"/>
</dbReference>
<organism evidence="1 2">
    <name type="scientific">Cymbomonas tetramitiformis</name>
    <dbReference type="NCBI Taxonomy" id="36881"/>
    <lineage>
        <taxon>Eukaryota</taxon>
        <taxon>Viridiplantae</taxon>
        <taxon>Chlorophyta</taxon>
        <taxon>Pyramimonadophyceae</taxon>
        <taxon>Pyramimonadales</taxon>
        <taxon>Pyramimonadaceae</taxon>
        <taxon>Cymbomonas</taxon>
    </lineage>
</organism>
<comment type="caution">
    <text evidence="1">The sequence shown here is derived from an EMBL/GenBank/DDBJ whole genome shotgun (WGS) entry which is preliminary data.</text>
</comment>
<evidence type="ECO:0000313" key="1">
    <source>
        <dbReference type="EMBL" id="KAK3245751.1"/>
    </source>
</evidence>
<name>A0AAE0EYS5_9CHLO</name>
<evidence type="ECO:0008006" key="3">
    <source>
        <dbReference type="Google" id="ProtNLM"/>
    </source>
</evidence>
<dbReference type="Proteomes" id="UP001190700">
    <property type="component" value="Unassembled WGS sequence"/>
</dbReference>
<accession>A0AAE0EYS5</accession>
<dbReference type="PANTHER" id="PTHR46880">
    <property type="entry name" value="RAS-ASSOCIATING DOMAIN-CONTAINING PROTEIN"/>
    <property type="match status" value="1"/>
</dbReference>
<proteinExistence type="predicted"/>
<gene>
    <name evidence="1" type="ORF">CYMTET_44698</name>
</gene>
<keyword evidence="2" id="KW-1185">Reference proteome</keyword>